<dbReference type="PANTHER" id="PTHR21104">
    <property type="entry name" value="FIBRONECTIN TYPE III DOMAIN-CONTAINING PROTEIN"/>
    <property type="match status" value="1"/>
</dbReference>
<feature type="compositionally biased region" description="Polar residues" evidence="1">
    <location>
        <begin position="136"/>
        <end position="149"/>
    </location>
</feature>
<organism evidence="2 3">
    <name type="scientific">Molorchus minor</name>
    <dbReference type="NCBI Taxonomy" id="1323400"/>
    <lineage>
        <taxon>Eukaryota</taxon>
        <taxon>Metazoa</taxon>
        <taxon>Ecdysozoa</taxon>
        <taxon>Arthropoda</taxon>
        <taxon>Hexapoda</taxon>
        <taxon>Insecta</taxon>
        <taxon>Pterygota</taxon>
        <taxon>Neoptera</taxon>
        <taxon>Endopterygota</taxon>
        <taxon>Coleoptera</taxon>
        <taxon>Polyphaga</taxon>
        <taxon>Cucujiformia</taxon>
        <taxon>Chrysomeloidea</taxon>
        <taxon>Cerambycidae</taxon>
        <taxon>Lamiinae</taxon>
        <taxon>Monochamini</taxon>
        <taxon>Molorchus</taxon>
    </lineage>
</organism>
<dbReference type="InterPro" id="IPR003961">
    <property type="entry name" value="FN3_dom"/>
</dbReference>
<evidence type="ECO:0000313" key="2">
    <source>
        <dbReference type="EMBL" id="KAJ8981739.1"/>
    </source>
</evidence>
<proteinExistence type="predicted"/>
<dbReference type="CDD" id="cd00063">
    <property type="entry name" value="FN3"/>
    <property type="match status" value="1"/>
</dbReference>
<dbReference type="InterPro" id="IPR036116">
    <property type="entry name" value="FN3_sf"/>
</dbReference>
<dbReference type="EMBL" id="JAPWTJ010000168">
    <property type="protein sequence ID" value="KAJ8981739.1"/>
    <property type="molecule type" value="Genomic_DNA"/>
</dbReference>
<evidence type="ECO:0000313" key="3">
    <source>
        <dbReference type="Proteomes" id="UP001162164"/>
    </source>
</evidence>
<comment type="caution">
    <text evidence="2">The sequence shown here is derived from an EMBL/GenBank/DDBJ whole genome shotgun (WGS) entry which is preliminary data.</text>
</comment>
<dbReference type="SUPFAM" id="SSF49265">
    <property type="entry name" value="Fibronectin type III"/>
    <property type="match status" value="1"/>
</dbReference>
<reference evidence="2" key="1">
    <citation type="journal article" date="2023" name="Insect Mol. Biol.">
        <title>Genome sequencing provides insights into the evolution of gene families encoding plant cell wall-degrading enzymes in longhorned beetles.</title>
        <authorList>
            <person name="Shin N.R."/>
            <person name="Okamura Y."/>
            <person name="Kirsch R."/>
            <person name="Pauchet Y."/>
        </authorList>
    </citation>
    <scope>NUCLEOTIDE SEQUENCE</scope>
    <source>
        <strain evidence="2">MMC_N1</strain>
    </source>
</reference>
<sequence length="149" mass="16931">MGTDVRIVTCSELDDFDLERKRFVLQKMQYQKFSSNWTQTFESVVSYRVVAVVAGNSDTVTLSGLKADTQYQVTVAAIWAGKRYRSRPIVFRTLGLMCELCVEHMCVPEPPRSSPQQDPMAAFSTESTSTREKNSCPPTWSSTHRPVRR</sequence>
<dbReference type="InterPro" id="IPR013783">
    <property type="entry name" value="Ig-like_fold"/>
</dbReference>
<keyword evidence="3" id="KW-1185">Reference proteome</keyword>
<dbReference type="Gene3D" id="2.60.40.10">
    <property type="entry name" value="Immunoglobulins"/>
    <property type="match status" value="1"/>
</dbReference>
<dbReference type="PANTHER" id="PTHR21104:SF2">
    <property type="entry name" value="FIBRONECTIN TYPE-III DOMAIN-CONTAINING PROTEIN"/>
    <property type="match status" value="1"/>
</dbReference>
<feature type="region of interest" description="Disordered" evidence="1">
    <location>
        <begin position="109"/>
        <end position="149"/>
    </location>
</feature>
<evidence type="ECO:0008006" key="4">
    <source>
        <dbReference type="Google" id="ProtNLM"/>
    </source>
</evidence>
<evidence type="ECO:0000256" key="1">
    <source>
        <dbReference type="SAM" id="MobiDB-lite"/>
    </source>
</evidence>
<gene>
    <name evidence="2" type="ORF">NQ317_009000</name>
</gene>
<accession>A0ABQ9JUK7</accession>
<name>A0ABQ9JUK7_9CUCU</name>
<protein>
    <recommendedName>
        <fullName evidence="4">Fibronectin type-III domain-containing protein</fullName>
    </recommendedName>
</protein>
<dbReference type="Proteomes" id="UP001162164">
    <property type="component" value="Unassembled WGS sequence"/>
</dbReference>